<dbReference type="SMART" id="SM00451">
    <property type="entry name" value="ZnF_U1"/>
    <property type="match status" value="2"/>
</dbReference>
<dbReference type="GO" id="GO:0003676">
    <property type="term" value="F:nucleic acid binding"/>
    <property type="evidence" value="ECO:0007669"/>
    <property type="project" value="InterPro"/>
</dbReference>
<dbReference type="Pfam" id="PF12874">
    <property type="entry name" value="zf-met"/>
    <property type="match status" value="2"/>
</dbReference>
<feature type="non-terminal residue" evidence="4">
    <location>
        <position position="147"/>
    </location>
</feature>
<dbReference type="InterPro" id="IPR036236">
    <property type="entry name" value="Znf_C2H2_sf"/>
</dbReference>
<dbReference type="GO" id="GO:0008270">
    <property type="term" value="F:zinc ion binding"/>
    <property type="evidence" value="ECO:0007669"/>
    <property type="project" value="InterPro"/>
</dbReference>
<feature type="domain" description="U1-type" evidence="3">
    <location>
        <begin position="42"/>
        <end position="76"/>
    </location>
</feature>
<dbReference type="PANTHER" id="PTHR47487">
    <property type="entry name" value="OS06G0651300 PROTEIN-RELATED"/>
    <property type="match status" value="1"/>
</dbReference>
<evidence type="ECO:0000259" key="2">
    <source>
        <dbReference type="SMART" id="SM00355"/>
    </source>
</evidence>
<evidence type="ECO:0000259" key="3">
    <source>
        <dbReference type="SMART" id="SM00451"/>
    </source>
</evidence>
<dbReference type="SMART" id="SM00355">
    <property type="entry name" value="ZnF_C2H2"/>
    <property type="match status" value="2"/>
</dbReference>
<protein>
    <submittedName>
        <fullName evidence="4">Uncharacterized protein</fullName>
    </submittedName>
</protein>
<sequence length="147" mass="16779">MMSGEIHNRIEVVSIKNNDDDNTNKTIIDEGGKSATCEDGYNYPLCCTICNIKVTSTKILQRHLEGRKHKMRVERKGKSFVCELCDLTANSETQLNIHLSSSRHRAKLQRKEYNEFTAIATSLKGAWIIIVCLICLFLNLFLLFKLI</sequence>
<comment type="caution">
    <text evidence="4">The sequence shown here is derived from an EMBL/GenBank/DDBJ whole genome shotgun (WGS) entry which is preliminary data.</text>
</comment>
<name>A0AAV8VX99_9CUCU</name>
<dbReference type="EMBL" id="JANEYG010000026">
    <property type="protein sequence ID" value="KAJ8918487.1"/>
    <property type="molecule type" value="Genomic_DNA"/>
</dbReference>
<evidence type="ECO:0000313" key="4">
    <source>
        <dbReference type="EMBL" id="KAJ8918487.1"/>
    </source>
</evidence>
<feature type="transmembrane region" description="Helical" evidence="1">
    <location>
        <begin position="125"/>
        <end position="144"/>
    </location>
</feature>
<gene>
    <name evidence="4" type="ORF">NQ315_008184</name>
</gene>
<dbReference type="Gene3D" id="3.30.160.60">
    <property type="entry name" value="Classic Zinc Finger"/>
    <property type="match status" value="2"/>
</dbReference>
<keyword evidence="1" id="KW-0472">Membrane</keyword>
<proteinExistence type="predicted"/>
<dbReference type="AlphaFoldDB" id="A0AAV8VX99"/>
<dbReference type="InterPro" id="IPR003604">
    <property type="entry name" value="Matrin/U1-like-C_Znf_C2H2"/>
</dbReference>
<accession>A0AAV8VX99</accession>
<feature type="domain" description="C2H2-type" evidence="2">
    <location>
        <begin position="80"/>
        <end position="104"/>
    </location>
</feature>
<evidence type="ECO:0000313" key="5">
    <source>
        <dbReference type="Proteomes" id="UP001159042"/>
    </source>
</evidence>
<organism evidence="4 5">
    <name type="scientific">Exocentrus adspersus</name>
    <dbReference type="NCBI Taxonomy" id="1586481"/>
    <lineage>
        <taxon>Eukaryota</taxon>
        <taxon>Metazoa</taxon>
        <taxon>Ecdysozoa</taxon>
        <taxon>Arthropoda</taxon>
        <taxon>Hexapoda</taxon>
        <taxon>Insecta</taxon>
        <taxon>Pterygota</taxon>
        <taxon>Neoptera</taxon>
        <taxon>Endopterygota</taxon>
        <taxon>Coleoptera</taxon>
        <taxon>Polyphaga</taxon>
        <taxon>Cucujiformia</taxon>
        <taxon>Chrysomeloidea</taxon>
        <taxon>Cerambycidae</taxon>
        <taxon>Lamiinae</taxon>
        <taxon>Acanthocinini</taxon>
        <taxon>Exocentrus</taxon>
    </lineage>
</organism>
<reference evidence="4 5" key="1">
    <citation type="journal article" date="2023" name="Insect Mol. Biol.">
        <title>Genome sequencing provides insights into the evolution of gene families encoding plant cell wall-degrading enzymes in longhorned beetles.</title>
        <authorList>
            <person name="Shin N.R."/>
            <person name="Okamura Y."/>
            <person name="Kirsch R."/>
            <person name="Pauchet Y."/>
        </authorList>
    </citation>
    <scope>NUCLEOTIDE SEQUENCE [LARGE SCALE GENOMIC DNA]</scope>
    <source>
        <strain evidence="4">EAD_L_NR</strain>
    </source>
</reference>
<keyword evidence="1" id="KW-1133">Transmembrane helix</keyword>
<dbReference type="InterPro" id="IPR013087">
    <property type="entry name" value="Znf_C2H2_type"/>
</dbReference>
<keyword evidence="5" id="KW-1185">Reference proteome</keyword>
<feature type="domain" description="C2H2-type" evidence="2">
    <location>
        <begin position="45"/>
        <end position="69"/>
    </location>
</feature>
<evidence type="ECO:0000256" key="1">
    <source>
        <dbReference type="SAM" id="Phobius"/>
    </source>
</evidence>
<dbReference type="Proteomes" id="UP001159042">
    <property type="component" value="Unassembled WGS sequence"/>
</dbReference>
<dbReference type="SUPFAM" id="SSF57667">
    <property type="entry name" value="beta-beta-alpha zinc fingers"/>
    <property type="match status" value="2"/>
</dbReference>
<keyword evidence="1" id="KW-0812">Transmembrane</keyword>
<dbReference type="PANTHER" id="PTHR47487:SF8">
    <property type="entry name" value="OS08G0270900 PROTEIN"/>
    <property type="match status" value="1"/>
</dbReference>
<feature type="domain" description="U1-type" evidence="3">
    <location>
        <begin position="77"/>
        <end position="111"/>
    </location>
</feature>